<evidence type="ECO:0000259" key="5">
    <source>
        <dbReference type="PROSITE" id="PS50110"/>
    </source>
</evidence>
<dbReference type="InterPro" id="IPR004358">
    <property type="entry name" value="Sig_transdc_His_kin-like_C"/>
</dbReference>
<protein>
    <submittedName>
        <fullName evidence="6">Uncharacterized protein</fullName>
    </submittedName>
</protein>
<dbReference type="InterPro" id="IPR005467">
    <property type="entry name" value="His_kinase_dom"/>
</dbReference>
<evidence type="ECO:0000313" key="6">
    <source>
        <dbReference type="EMBL" id="KAJ3049644.1"/>
    </source>
</evidence>
<dbReference type="SMART" id="SM00448">
    <property type="entry name" value="REC"/>
    <property type="match status" value="1"/>
</dbReference>
<dbReference type="Proteomes" id="UP001212841">
    <property type="component" value="Unassembled WGS sequence"/>
</dbReference>
<dbReference type="CDD" id="cd17546">
    <property type="entry name" value="REC_hyHK_CKI1_RcsC-like"/>
    <property type="match status" value="1"/>
</dbReference>
<dbReference type="InterPro" id="IPR001789">
    <property type="entry name" value="Sig_transdc_resp-reg_receiver"/>
</dbReference>
<evidence type="ECO:0000259" key="4">
    <source>
        <dbReference type="PROSITE" id="PS50109"/>
    </source>
</evidence>
<dbReference type="InterPro" id="IPR011006">
    <property type="entry name" value="CheY-like_superfamily"/>
</dbReference>
<evidence type="ECO:0000256" key="1">
    <source>
        <dbReference type="ARBA" id="ARBA00022553"/>
    </source>
</evidence>
<feature type="domain" description="Histidine kinase" evidence="4">
    <location>
        <begin position="1"/>
        <end position="57"/>
    </location>
</feature>
<name>A0AAD5X3A4_9FUNG</name>
<dbReference type="SUPFAM" id="SSF52172">
    <property type="entry name" value="CheY-like"/>
    <property type="match status" value="1"/>
</dbReference>
<dbReference type="PANTHER" id="PTHR45339:SF1">
    <property type="entry name" value="HYBRID SIGNAL TRANSDUCTION HISTIDINE KINASE J"/>
    <property type="match status" value="1"/>
</dbReference>
<feature type="domain" description="Response regulatory" evidence="5">
    <location>
        <begin position="240"/>
        <end position="361"/>
    </location>
</feature>
<proteinExistence type="predicted"/>
<organism evidence="6 7">
    <name type="scientific">Rhizophlyctis rosea</name>
    <dbReference type="NCBI Taxonomy" id="64517"/>
    <lineage>
        <taxon>Eukaryota</taxon>
        <taxon>Fungi</taxon>
        <taxon>Fungi incertae sedis</taxon>
        <taxon>Chytridiomycota</taxon>
        <taxon>Chytridiomycota incertae sedis</taxon>
        <taxon>Chytridiomycetes</taxon>
        <taxon>Rhizophlyctidales</taxon>
        <taxon>Rhizophlyctidaceae</taxon>
        <taxon>Rhizophlyctis</taxon>
    </lineage>
</organism>
<accession>A0AAD5X3A4</accession>
<dbReference type="GO" id="GO:0000160">
    <property type="term" value="P:phosphorelay signal transduction system"/>
    <property type="evidence" value="ECO:0007669"/>
    <property type="project" value="UniProtKB-KW"/>
</dbReference>
<dbReference type="AlphaFoldDB" id="A0AAD5X3A4"/>
<sequence>MEANALQADTSLTRKHTGTGLGLAICKQLIALMQGTIGVDSTVGTGSSFTIRIPIHTSSVVPSPSSVDASRNQHPKPSLALFSRHPKTFELLHSTFTQLGYLILTSGDDCADVGKASAALASAWGVVGDGEVLISDGRVREEVMKGGNGRNVVVMYDEGEGLARFEEGVAGEVRPVIVHSLEEHLRGVRKKIPPDVVIDLHSNEAVGVEKKERTVHFNGVGGKDVGGVVGSPPWSEGRARILLVEDNLINQKLGQKLLEKLSYNTTLASDGLEAIQLIESSPTFDVVLMDCQMPILSGTDATRRIREMEKASGAKRRLPIIALTANVSEDSKEECRLAGMDMFLPKPLRMKDLEEAIGRFLGGGEVGSF</sequence>
<dbReference type="Pfam" id="PF02518">
    <property type="entry name" value="HATPase_c"/>
    <property type="match status" value="1"/>
</dbReference>
<dbReference type="Gene3D" id="3.30.565.10">
    <property type="entry name" value="Histidine kinase-like ATPase, C-terminal domain"/>
    <property type="match status" value="1"/>
</dbReference>
<feature type="modified residue" description="4-aspartylphosphate" evidence="3">
    <location>
        <position position="290"/>
    </location>
</feature>
<dbReference type="InterPro" id="IPR036890">
    <property type="entry name" value="HATPase_C_sf"/>
</dbReference>
<dbReference type="InterPro" id="IPR003594">
    <property type="entry name" value="HATPase_dom"/>
</dbReference>
<keyword evidence="2" id="KW-0902">Two-component regulatory system</keyword>
<dbReference type="SUPFAM" id="SSF55874">
    <property type="entry name" value="ATPase domain of HSP90 chaperone/DNA topoisomerase II/histidine kinase"/>
    <property type="match status" value="1"/>
</dbReference>
<dbReference type="PROSITE" id="PS50109">
    <property type="entry name" value="HIS_KIN"/>
    <property type="match status" value="1"/>
</dbReference>
<evidence type="ECO:0000256" key="3">
    <source>
        <dbReference type="PROSITE-ProRule" id="PRU00169"/>
    </source>
</evidence>
<dbReference type="GO" id="GO:0016772">
    <property type="term" value="F:transferase activity, transferring phosphorus-containing groups"/>
    <property type="evidence" value="ECO:0007669"/>
    <property type="project" value="InterPro"/>
</dbReference>
<evidence type="ECO:0000256" key="2">
    <source>
        <dbReference type="ARBA" id="ARBA00023012"/>
    </source>
</evidence>
<reference evidence="6" key="1">
    <citation type="submission" date="2020-05" db="EMBL/GenBank/DDBJ databases">
        <title>Phylogenomic resolution of chytrid fungi.</title>
        <authorList>
            <person name="Stajich J.E."/>
            <person name="Amses K."/>
            <person name="Simmons R."/>
            <person name="Seto K."/>
            <person name="Myers J."/>
            <person name="Bonds A."/>
            <person name="Quandt C.A."/>
            <person name="Barry K."/>
            <person name="Liu P."/>
            <person name="Grigoriev I."/>
            <person name="Longcore J.E."/>
            <person name="James T.Y."/>
        </authorList>
    </citation>
    <scope>NUCLEOTIDE SEQUENCE</scope>
    <source>
        <strain evidence="6">JEL0318</strain>
    </source>
</reference>
<keyword evidence="7" id="KW-1185">Reference proteome</keyword>
<dbReference type="Gene3D" id="3.40.50.2300">
    <property type="match status" value="1"/>
</dbReference>
<keyword evidence="1 3" id="KW-0597">Phosphoprotein</keyword>
<dbReference type="EMBL" id="JADGJD010000615">
    <property type="protein sequence ID" value="KAJ3049644.1"/>
    <property type="molecule type" value="Genomic_DNA"/>
</dbReference>
<dbReference type="PANTHER" id="PTHR45339">
    <property type="entry name" value="HYBRID SIGNAL TRANSDUCTION HISTIDINE KINASE J"/>
    <property type="match status" value="1"/>
</dbReference>
<dbReference type="PRINTS" id="PR00344">
    <property type="entry name" value="BCTRLSENSOR"/>
</dbReference>
<gene>
    <name evidence="6" type="ORF">HK097_009380</name>
</gene>
<dbReference type="Pfam" id="PF00072">
    <property type="entry name" value="Response_reg"/>
    <property type="match status" value="1"/>
</dbReference>
<dbReference type="PROSITE" id="PS50110">
    <property type="entry name" value="RESPONSE_REGULATORY"/>
    <property type="match status" value="1"/>
</dbReference>
<evidence type="ECO:0000313" key="7">
    <source>
        <dbReference type="Proteomes" id="UP001212841"/>
    </source>
</evidence>
<comment type="caution">
    <text evidence="6">The sequence shown here is derived from an EMBL/GenBank/DDBJ whole genome shotgun (WGS) entry which is preliminary data.</text>
</comment>